<protein>
    <submittedName>
        <fullName evidence="1">Uncharacterized protein</fullName>
    </submittedName>
</protein>
<keyword evidence="2" id="KW-1185">Reference proteome</keyword>
<comment type="caution">
    <text evidence="1">The sequence shown here is derived from an EMBL/GenBank/DDBJ whole genome shotgun (WGS) entry which is preliminary data.</text>
</comment>
<sequence>MLNDPKLALCANRNILPKNNEISGSPEEWFSNDLLSAQKILGMNLDFFVNWSSTPNELTPVIWIKQVLSPNVRYQDFLVDPKAQLVARFGRVYLQSLSKFTNTCGLEASFVIIDDEQDWTSDTSEICLVKLIGTDDFTPQLITIGIFKGLIKQYSGGPVNIGKKGLIYGTTNLECMLSHTDSLYPGDMDLLLLDDNSVPLAILEFKKHNLSADVSAQTLSKYYPMPDGRKYDRLAIFREYILKSSGTNIPIIVVFYTTYATGEYFRVEVLTGAAGSLKPKKAGKVKSPTDKSRKEFLRVANLLPKIINLYTS</sequence>
<reference evidence="1 2" key="1">
    <citation type="submission" date="2019-02" db="EMBL/GenBank/DDBJ databases">
        <title>Pedobacter kyonggii whole genome sequence analysis.</title>
        <authorList>
            <person name="Dahal R.H."/>
        </authorList>
    </citation>
    <scope>NUCLEOTIDE SEQUENCE [LARGE SCALE GENOMIC DNA]</scope>
    <source>
        <strain evidence="1 2">K-4-11-1</strain>
    </source>
</reference>
<evidence type="ECO:0000313" key="2">
    <source>
        <dbReference type="Proteomes" id="UP000291819"/>
    </source>
</evidence>
<name>A0A4Q9HDV9_9SPHI</name>
<accession>A0A4Q9HDV9</accession>
<dbReference type="EMBL" id="SIXF01000009">
    <property type="protein sequence ID" value="TBO42246.1"/>
    <property type="molecule type" value="Genomic_DNA"/>
</dbReference>
<organism evidence="1 2">
    <name type="scientific">Pedobacter kyonggii</name>
    <dbReference type="NCBI Taxonomy" id="1926871"/>
    <lineage>
        <taxon>Bacteria</taxon>
        <taxon>Pseudomonadati</taxon>
        <taxon>Bacteroidota</taxon>
        <taxon>Sphingobacteriia</taxon>
        <taxon>Sphingobacteriales</taxon>
        <taxon>Sphingobacteriaceae</taxon>
        <taxon>Pedobacter</taxon>
    </lineage>
</organism>
<proteinExistence type="predicted"/>
<dbReference type="RefSeq" id="WP_131030265.1">
    <property type="nucleotide sequence ID" value="NZ_SIXF01000009.1"/>
</dbReference>
<dbReference type="OrthoDB" id="940985at2"/>
<dbReference type="Proteomes" id="UP000291819">
    <property type="component" value="Unassembled WGS sequence"/>
</dbReference>
<evidence type="ECO:0000313" key="1">
    <source>
        <dbReference type="EMBL" id="TBO42246.1"/>
    </source>
</evidence>
<dbReference type="AlphaFoldDB" id="A0A4Q9HDV9"/>
<gene>
    <name evidence="1" type="ORF">EYS08_12030</name>
</gene>